<organism evidence="1 2">
    <name type="scientific">Anaerotignum lactatifermentans</name>
    <dbReference type="NCBI Taxonomy" id="160404"/>
    <lineage>
        <taxon>Bacteria</taxon>
        <taxon>Bacillati</taxon>
        <taxon>Bacillota</taxon>
        <taxon>Clostridia</taxon>
        <taxon>Lachnospirales</taxon>
        <taxon>Anaerotignaceae</taxon>
        <taxon>Anaerotignum</taxon>
    </lineage>
</organism>
<dbReference type="Proteomes" id="UP000195455">
    <property type="component" value="Unassembled WGS sequence"/>
</dbReference>
<gene>
    <name evidence="1" type="ORF">B5G26_11055</name>
</gene>
<evidence type="ECO:0000313" key="1">
    <source>
        <dbReference type="EMBL" id="OUN41578.1"/>
    </source>
</evidence>
<comment type="caution">
    <text evidence="1">The sequence shown here is derived from an EMBL/GenBank/DDBJ whole genome shotgun (WGS) entry which is preliminary data.</text>
</comment>
<evidence type="ECO:0000313" key="2">
    <source>
        <dbReference type="Proteomes" id="UP000195455"/>
    </source>
</evidence>
<dbReference type="AlphaFoldDB" id="A0A1Y3U2Y2"/>
<dbReference type="EMBL" id="NFHM01000017">
    <property type="protein sequence ID" value="OUN41578.1"/>
    <property type="molecule type" value="Genomic_DNA"/>
</dbReference>
<sequence length="98" mass="11463">MNHYIITVFCDVHTRDSYHKICIYDMALLYSRLKTGIKPVKKALKSPQCGDFLQVLVLRRRRRFVSHRKKKAGVCLENMEFSTDVGTGIKGVFWRIKT</sequence>
<name>A0A1Y3U2Y2_9FIRM</name>
<proteinExistence type="predicted"/>
<protein>
    <submittedName>
        <fullName evidence="1">Uncharacterized protein</fullName>
    </submittedName>
</protein>
<accession>A0A1Y3U2Y2</accession>
<reference evidence="2" key="1">
    <citation type="submission" date="2017-04" db="EMBL/GenBank/DDBJ databases">
        <title>Function of individual gut microbiota members based on whole genome sequencing of pure cultures obtained from chicken caecum.</title>
        <authorList>
            <person name="Medvecky M."/>
            <person name="Cejkova D."/>
            <person name="Polansky O."/>
            <person name="Karasova D."/>
            <person name="Kubasova T."/>
            <person name="Cizek A."/>
            <person name="Rychlik I."/>
        </authorList>
    </citation>
    <scope>NUCLEOTIDE SEQUENCE [LARGE SCALE GENOMIC DNA]</scope>
    <source>
        <strain evidence="2">An75</strain>
    </source>
</reference>